<proteinExistence type="predicted"/>
<feature type="non-terminal residue" evidence="1">
    <location>
        <position position="59"/>
    </location>
</feature>
<dbReference type="InterPro" id="IPR035996">
    <property type="entry name" value="4pyrrol_Methylase_sf"/>
</dbReference>
<dbReference type="EMBL" id="AGJK01000468">
    <property type="protein sequence ID" value="EHP75744.1"/>
    <property type="molecule type" value="Genomic_DNA"/>
</dbReference>
<keyword evidence="1" id="KW-0489">Methyltransferase</keyword>
<dbReference type="Proteomes" id="UP000004382">
    <property type="component" value="Unassembled WGS sequence"/>
</dbReference>
<dbReference type="SUPFAM" id="SSF53790">
    <property type="entry name" value="Tetrapyrrole methylase"/>
    <property type="match status" value="1"/>
</dbReference>
<dbReference type="AlphaFoldDB" id="H1KV88"/>
<dbReference type="GO" id="GO:0032259">
    <property type="term" value="P:methylation"/>
    <property type="evidence" value="ECO:0007669"/>
    <property type="project" value="UniProtKB-KW"/>
</dbReference>
<dbReference type="Gene3D" id="3.40.1010.10">
    <property type="entry name" value="Cobalt-precorrin-4 Transmethylase, Domain 1"/>
    <property type="match status" value="1"/>
</dbReference>
<organism evidence="1 2">
    <name type="scientific">Methylorubrum extorquens DSM 13060</name>
    <dbReference type="NCBI Taxonomy" id="882800"/>
    <lineage>
        <taxon>Bacteria</taxon>
        <taxon>Pseudomonadati</taxon>
        <taxon>Pseudomonadota</taxon>
        <taxon>Alphaproteobacteria</taxon>
        <taxon>Hyphomicrobiales</taxon>
        <taxon>Methylobacteriaceae</taxon>
        <taxon>Methylorubrum</taxon>
    </lineage>
</organism>
<comment type="caution">
    <text evidence="1">The sequence shown here is derived from an EMBL/GenBank/DDBJ whole genome shotgun (WGS) entry which is preliminary data.</text>
</comment>
<sequence length="59" mass="5945">MTAPSLVPDHAPWLAIVGIGEDGRVGLSPAAAAALDAAEVVYGGRRHLALAAPLATETR</sequence>
<evidence type="ECO:0000313" key="2">
    <source>
        <dbReference type="Proteomes" id="UP000004382"/>
    </source>
</evidence>
<dbReference type="GO" id="GO:0008168">
    <property type="term" value="F:methyltransferase activity"/>
    <property type="evidence" value="ECO:0007669"/>
    <property type="project" value="UniProtKB-KW"/>
</dbReference>
<evidence type="ECO:0000313" key="1">
    <source>
        <dbReference type="EMBL" id="EHP75744.1"/>
    </source>
</evidence>
<reference evidence="1 2" key="1">
    <citation type="submission" date="2011-09" db="EMBL/GenBank/DDBJ databases">
        <title>The draft genome of Methylobacterium extorquens DSM 13060.</title>
        <authorList>
            <consortium name="US DOE Joint Genome Institute (JGI-PGF)"/>
            <person name="Lucas S."/>
            <person name="Han J."/>
            <person name="Lapidus A."/>
            <person name="Cheng J.-F."/>
            <person name="Goodwin L."/>
            <person name="Pitluck S."/>
            <person name="Peters L."/>
            <person name="Land M.L."/>
            <person name="Hauser L."/>
            <person name="Koskimaki J."/>
            <person name="Halonen O."/>
            <person name="Pirttila A."/>
            <person name="Frank C."/>
            <person name="Woyke T.J."/>
        </authorList>
    </citation>
    <scope>NUCLEOTIDE SEQUENCE [LARGE SCALE GENOMIC DNA]</scope>
    <source>
        <strain evidence="1 2">DSM 13060</strain>
    </source>
</reference>
<protein>
    <submittedName>
        <fullName evidence="1">Uroporphyrin-III C/tetrapyrrole (Corrin/Porphyrin) methyltransferase</fullName>
    </submittedName>
</protein>
<name>H1KV88_METEX</name>
<keyword evidence="1" id="KW-0808">Transferase</keyword>
<accession>H1KV88</accession>
<dbReference type="InterPro" id="IPR014777">
    <property type="entry name" value="4pyrrole_Mease_sub1"/>
</dbReference>
<gene>
    <name evidence="1" type="ORF">MetexDRAFT_6551</name>
</gene>